<accession>A0A673FX73</accession>
<dbReference type="AlphaFoldDB" id="A0A673FX73"/>
<proteinExistence type="predicted"/>
<sequence>MSNNRFCSPSFSAGLYINTEPATLSYSSTCFQTREKETERGIHSDKIWNSACWKCAKEEADTGQTQRSRPNVDLHWTFTIKKEKEKLPAHH</sequence>
<organism evidence="1 2">
    <name type="scientific">Sinocyclocheilus rhinocerous</name>
    <dbReference type="NCBI Taxonomy" id="307959"/>
    <lineage>
        <taxon>Eukaryota</taxon>
        <taxon>Metazoa</taxon>
        <taxon>Chordata</taxon>
        <taxon>Craniata</taxon>
        <taxon>Vertebrata</taxon>
        <taxon>Euteleostomi</taxon>
        <taxon>Actinopterygii</taxon>
        <taxon>Neopterygii</taxon>
        <taxon>Teleostei</taxon>
        <taxon>Ostariophysi</taxon>
        <taxon>Cypriniformes</taxon>
        <taxon>Cyprinidae</taxon>
        <taxon>Cyprininae</taxon>
        <taxon>Sinocyclocheilus</taxon>
    </lineage>
</organism>
<keyword evidence="2" id="KW-1185">Reference proteome</keyword>
<evidence type="ECO:0000313" key="1">
    <source>
        <dbReference type="Ensembl" id="ENSSRHP00000004037.1"/>
    </source>
</evidence>
<name>A0A673FX73_9TELE</name>
<reference evidence="1" key="2">
    <citation type="submission" date="2025-09" db="UniProtKB">
        <authorList>
            <consortium name="Ensembl"/>
        </authorList>
    </citation>
    <scope>IDENTIFICATION</scope>
</reference>
<dbReference type="Ensembl" id="ENSSRHT00000004186.1">
    <property type="protein sequence ID" value="ENSSRHP00000004037.1"/>
    <property type="gene ID" value="ENSSRHG00000002753.1"/>
</dbReference>
<dbReference type="Proteomes" id="UP000472270">
    <property type="component" value="Unassembled WGS sequence"/>
</dbReference>
<reference evidence="1" key="1">
    <citation type="submission" date="2025-08" db="UniProtKB">
        <authorList>
            <consortium name="Ensembl"/>
        </authorList>
    </citation>
    <scope>IDENTIFICATION</scope>
</reference>
<protein>
    <submittedName>
        <fullName evidence="1">Uncharacterized protein</fullName>
    </submittedName>
</protein>
<evidence type="ECO:0000313" key="2">
    <source>
        <dbReference type="Proteomes" id="UP000472270"/>
    </source>
</evidence>